<feature type="transmembrane region" description="Helical" evidence="1">
    <location>
        <begin position="124"/>
        <end position="144"/>
    </location>
</feature>
<gene>
    <name evidence="2" type="ORF">PLEPLA_LOCUS6449</name>
</gene>
<name>A0A9N7YAI2_PLEPL</name>
<proteinExistence type="predicted"/>
<feature type="transmembrane region" description="Helical" evidence="1">
    <location>
        <begin position="99"/>
        <end position="118"/>
    </location>
</feature>
<evidence type="ECO:0000256" key="1">
    <source>
        <dbReference type="SAM" id="Phobius"/>
    </source>
</evidence>
<keyword evidence="1" id="KW-0812">Transmembrane</keyword>
<sequence>MVNHNLARVVLMFLGLILFLAAITMNSLSGFGAESGIFQQSTEDVTLKYVTLFTPAPWALFVWDFSYVWISGMFIYFVVGLCRRHAYDWLYTTPALLPYGFHVSMIANISLNITWLFLFDKELLLPALITSALMTLTDYLLLFFSCHGLKIYGAWLNKYHSVDLWLFRILAPPSYRAHSALIGQLACSAVQNGVAVYATWGTLSTVLNLTIYLQYQTGTFSCGCSLLPLLLLLMQLFAWFLLENFYLDEHVRYVVTIYPCGDPVADRHPEQLQLS</sequence>
<dbReference type="AlphaFoldDB" id="A0A9N7YAI2"/>
<dbReference type="PANTHER" id="PTHR33802:SF4">
    <property type="entry name" value="SI:DKEY-29D8.3"/>
    <property type="match status" value="1"/>
</dbReference>
<keyword evidence="3" id="KW-1185">Reference proteome</keyword>
<feature type="transmembrane region" description="Helical" evidence="1">
    <location>
        <begin position="194"/>
        <end position="212"/>
    </location>
</feature>
<evidence type="ECO:0000313" key="2">
    <source>
        <dbReference type="EMBL" id="CAB1418623.1"/>
    </source>
</evidence>
<protein>
    <submittedName>
        <fullName evidence="2">Uncharacterized protein</fullName>
    </submittedName>
</protein>
<dbReference type="PANTHER" id="PTHR33802">
    <property type="entry name" value="SI:CH211-161H7.5-RELATED"/>
    <property type="match status" value="1"/>
</dbReference>
<dbReference type="Proteomes" id="UP001153269">
    <property type="component" value="Unassembled WGS sequence"/>
</dbReference>
<accession>A0A9N7YAI2</accession>
<keyword evidence="1" id="KW-0472">Membrane</keyword>
<feature type="transmembrane region" description="Helical" evidence="1">
    <location>
        <begin position="56"/>
        <end position="79"/>
    </location>
</feature>
<comment type="caution">
    <text evidence="2">The sequence shown here is derived from an EMBL/GenBank/DDBJ whole genome shotgun (WGS) entry which is preliminary data.</text>
</comment>
<evidence type="ECO:0000313" key="3">
    <source>
        <dbReference type="Proteomes" id="UP001153269"/>
    </source>
</evidence>
<organism evidence="2 3">
    <name type="scientific">Pleuronectes platessa</name>
    <name type="common">European plaice</name>
    <dbReference type="NCBI Taxonomy" id="8262"/>
    <lineage>
        <taxon>Eukaryota</taxon>
        <taxon>Metazoa</taxon>
        <taxon>Chordata</taxon>
        <taxon>Craniata</taxon>
        <taxon>Vertebrata</taxon>
        <taxon>Euteleostomi</taxon>
        <taxon>Actinopterygii</taxon>
        <taxon>Neopterygii</taxon>
        <taxon>Teleostei</taxon>
        <taxon>Neoteleostei</taxon>
        <taxon>Acanthomorphata</taxon>
        <taxon>Carangaria</taxon>
        <taxon>Pleuronectiformes</taxon>
        <taxon>Pleuronectoidei</taxon>
        <taxon>Pleuronectidae</taxon>
        <taxon>Pleuronectes</taxon>
    </lineage>
</organism>
<dbReference type="EMBL" id="CADEAL010000335">
    <property type="protein sequence ID" value="CAB1418623.1"/>
    <property type="molecule type" value="Genomic_DNA"/>
</dbReference>
<reference evidence="2" key="1">
    <citation type="submission" date="2020-03" db="EMBL/GenBank/DDBJ databases">
        <authorList>
            <person name="Weist P."/>
        </authorList>
    </citation>
    <scope>NUCLEOTIDE SEQUENCE</scope>
</reference>
<keyword evidence="1" id="KW-1133">Transmembrane helix</keyword>
<feature type="transmembrane region" description="Helical" evidence="1">
    <location>
        <begin position="218"/>
        <end position="242"/>
    </location>
</feature>